<dbReference type="EMBL" id="JN408834">
    <property type="protein sequence ID" value="AER41433.1"/>
    <property type="molecule type" value="Genomic_DNA"/>
</dbReference>
<proteinExistence type="predicted"/>
<name>K4EQD4_9BBAC</name>
<reference evidence="1 2" key="1">
    <citation type="journal article" date="2012" name="BMC Genomics">
        <title>Genome of Epinotia aporema granulovirus (EpapGV), a polyorganotropic fast killing betabaculovirus with a novel thymidylate kinase gene.</title>
        <authorList>
            <person name="Ferrelli M.L."/>
            <person name="Salvador R."/>
            <person name="Biedma M.E."/>
            <person name="Berretta M.F."/>
            <person name="Haase S."/>
            <person name="Sciocco-Cap A."/>
            <person name="Ghiringhelli P.D."/>
            <person name="Romanowski V."/>
        </authorList>
    </citation>
    <scope>NUCLEOTIDE SEQUENCE [LARGE SCALE GENOMIC DNA]</scope>
</reference>
<organism evidence="1 2">
    <name type="scientific">Epinotia aporema granulovirus</name>
    <dbReference type="NCBI Taxonomy" id="166056"/>
    <lineage>
        <taxon>Viruses</taxon>
        <taxon>Viruses incertae sedis</taxon>
        <taxon>Naldaviricetes</taxon>
        <taxon>Lefavirales</taxon>
        <taxon>Baculoviridae</taxon>
        <taxon>Betabaculovirus</taxon>
        <taxon>Betabaculovirus epaporemae</taxon>
    </lineage>
</organism>
<evidence type="ECO:0000313" key="1">
    <source>
        <dbReference type="EMBL" id="AER41433.1"/>
    </source>
</evidence>
<keyword evidence="2" id="KW-1185">Reference proteome</keyword>
<accession>K4EQD4</accession>
<dbReference type="OrthoDB" id="13866at10239"/>
<dbReference type="Proteomes" id="UP000201571">
    <property type="component" value="Segment"/>
</dbReference>
<dbReference type="RefSeq" id="YP_006908515.1">
    <property type="nucleotide sequence ID" value="NC_018875.1"/>
</dbReference>
<sequence length="194" mass="22104">MCGGGAISLCFDDNNVYFCFADVVQLLSQSGFDYVKKNNIGQHCRIVAKNEQVFITDSVDIDIKVALYDEPYIALQAIFDIMDHSMNLLGNKRFVESVLVNCALRVVKIDNHAWYVRYLALILKRIDAAFNAYFVVLRHYMLNNQPHVNTIGEQLNELRNAAEQKKCIKNNHTCLLEAHSAYEKATSLMLHSLL</sequence>
<evidence type="ECO:0000313" key="2">
    <source>
        <dbReference type="Proteomes" id="UP000201571"/>
    </source>
</evidence>
<dbReference type="GeneID" id="13842652"/>
<protein>
    <submittedName>
        <fullName evidence="1">Uncharacterized protein</fullName>
    </submittedName>
</protein>
<dbReference type="KEGG" id="vg:13842652"/>